<evidence type="ECO:0000313" key="4">
    <source>
        <dbReference type="Proteomes" id="UP000636709"/>
    </source>
</evidence>
<evidence type="ECO:0000256" key="2">
    <source>
        <dbReference type="SAM" id="Phobius"/>
    </source>
</evidence>
<feature type="region of interest" description="Disordered" evidence="1">
    <location>
        <begin position="83"/>
        <end position="108"/>
    </location>
</feature>
<keyword evidence="2" id="KW-1133">Transmembrane helix</keyword>
<keyword evidence="2" id="KW-0812">Transmembrane</keyword>
<evidence type="ECO:0000313" key="3">
    <source>
        <dbReference type="EMBL" id="KAF8696071.1"/>
    </source>
</evidence>
<gene>
    <name evidence="3" type="ORF">HU200_036959</name>
</gene>
<keyword evidence="2" id="KW-0472">Membrane</keyword>
<dbReference type="AlphaFoldDB" id="A0A835BMG8"/>
<organism evidence="3 4">
    <name type="scientific">Digitaria exilis</name>
    <dbReference type="NCBI Taxonomy" id="1010633"/>
    <lineage>
        <taxon>Eukaryota</taxon>
        <taxon>Viridiplantae</taxon>
        <taxon>Streptophyta</taxon>
        <taxon>Embryophyta</taxon>
        <taxon>Tracheophyta</taxon>
        <taxon>Spermatophyta</taxon>
        <taxon>Magnoliopsida</taxon>
        <taxon>Liliopsida</taxon>
        <taxon>Poales</taxon>
        <taxon>Poaceae</taxon>
        <taxon>PACMAD clade</taxon>
        <taxon>Panicoideae</taxon>
        <taxon>Panicodae</taxon>
        <taxon>Paniceae</taxon>
        <taxon>Anthephorinae</taxon>
        <taxon>Digitaria</taxon>
    </lineage>
</organism>
<dbReference type="EMBL" id="JACEFO010001882">
    <property type="protein sequence ID" value="KAF8696071.1"/>
    <property type="molecule type" value="Genomic_DNA"/>
</dbReference>
<protein>
    <submittedName>
        <fullName evidence="3">Uncharacterized protein</fullName>
    </submittedName>
</protein>
<dbReference type="Proteomes" id="UP000636709">
    <property type="component" value="Unassembled WGS sequence"/>
</dbReference>
<evidence type="ECO:0000256" key="1">
    <source>
        <dbReference type="SAM" id="MobiDB-lite"/>
    </source>
</evidence>
<feature type="compositionally biased region" description="Basic and acidic residues" evidence="1">
    <location>
        <begin position="88"/>
        <end position="108"/>
    </location>
</feature>
<feature type="transmembrane region" description="Helical" evidence="2">
    <location>
        <begin position="143"/>
        <end position="164"/>
    </location>
</feature>
<keyword evidence="4" id="KW-1185">Reference proteome</keyword>
<feature type="region of interest" description="Disordered" evidence="1">
    <location>
        <begin position="185"/>
        <end position="232"/>
    </location>
</feature>
<reference evidence="3" key="1">
    <citation type="submission" date="2020-07" db="EMBL/GenBank/DDBJ databases">
        <title>Genome sequence and genetic diversity analysis of an under-domesticated orphan crop, white fonio (Digitaria exilis).</title>
        <authorList>
            <person name="Bennetzen J.L."/>
            <person name="Chen S."/>
            <person name="Ma X."/>
            <person name="Wang X."/>
            <person name="Yssel A.E.J."/>
            <person name="Chaluvadi S.R."/>
            <person name="Johnson M."/>
            <person name="Gangashetty P."/>
            <person name="Hamidou F."/>
            <person name="Sanogo M.D."/>
            <person name="Zwaenepoel A."/>
            <person name="Wallace J."/>
            <person name="Van De Peer Y."/>
            <person name="Van Deynze A."/>
        </authorList>
    </citation>
    <scope>NUCLEOTIDE SEQUENCE</scope>
    <source>
        <tissue evidence="3">Leaves</tissue>
    </source>
</reference>
<accession>A0A835BMG8</accession>
<name>A0A835BMG8_9POAL</name>
<sequence length="232" mass="25212">MHHTPTRHRLAHRLVVSPRAPDTCAPYVCRSLPPPRSCTCRSLQSSLSTRFAAAKIQNKTTLAGCRQIVTQLCRYKATLNQTTGGGTGERRAMARSGTEEWRRNADTHKMSPEEVRAAGVEASMRPPGRGPGEVLHQRGRLPYGPGTMAVVGFGIVGVIGYLVLYQKARPGTPATEVAKVAVGHGDPAAGREQPEKQQRPEGGPHLPSRDRVSTSINPVEEGLFQPYAEREH</sequence>
<dbReference type="OrthoDB" id="1892673at2759"/>
<proteinExistence type="predicted"/>
<comment type="caution">
    <text evidence="3">The sequence shown here is derived from an EMBL/GenBank/DDBJ whole genome shotgun (WGS) entry which is preliminary data.</text>
</comment>